<proteinExistence type="predicted"/>
<dbReference type="PANTHER" id="PTHR46413:SF1">
    <property type="entry name" value="HEAVY METAL-ASSOCIATED ISOPRENYLATED PLANT PROTEIN 6"/>
    <property type="match status" value="1"/>
</dbReference>
<reference evidence="2 3" key="1">
    <citation type="submission" date="2014-04" db="EMBL/GenBank/DDBJ databases">
        <authorList>
            <consortium name="International Citrus Genome Consortium"/>
            <person name="Gmitter F."/>
            <person name="Chen C."/>
            <person name="Farmerie W."/>
            <person name="Harkins T."/>
            <person name="Desany B."/>
            <person name="Mohiuddin M."/>
            <person name="Kodira C."/>
            <person name="Borodovsky M."/>
            <person name="Lomsadze A."/>
            <person name="Burns P."/>
            <person name="Jenkins J."/>
            <person name="Prochnik S."/>
            <person name="Shu S."/>
            <person name="Chapman J."/>
            <person name="Pitluck S."/>
            <person name="Schmutz J."/>
            <person name="Rokhsar D."/>
        </authorList>
    </citation>
    <scope>NUCLEOTIDE SEQUENCE</scope>
</reference>
<protein>
    <recommendedName>
        <fullName evidence="4">HMA domain-containing protein</fullName>
    </recommendedName>
</protein>
<organism evidence="2 3">
    <name type="scientific">Citrus sinensis</name>
    <name type="common">Sweet orange</name>
    <name type="synonym">Citrus aurantium var. sinensis</name>
    <dbReference type="NCBI Taxonomy" id="2711"/>
    <lineage>
        <taxon>Eukaryota</taxon>
        <taxon>Viridiplantae</taxon>
        <taxon>Streptophyta</taxon>
        <taxon>Embryophyta</taxon>
        <taxon>Tracheophyta</taxon>
        <taxon>Spermatophyta</taxon>
        <taxon>Magnoliopsida</taxon>
        <taxon>eudicotyledons</taxon>
        <taxon>Gunneridae</taxon>
        <taxon>Pentapetalae</taxon>
        <taxon>rosids</taxon>
        <taxon>malvids</taxon>
        <taxon>Sapindales</taxon>
        <taxon>Rutaceae</taxon>
        <taxon>Aurantioideae</taxon>
        <taxon>Citrus</taxon>
    </lineage>
</organism>
<evidence type="ECO:0000256" key="1">
    <source>
        <dbReference type="SAM" id="MobiDB-lite"/>
    </source>
</evidence>
<dbReference type="AlphaFoldDB" id="A0A067DPL1"/>
<dbReference type="Proteomes" id="UP000027120">
    <property type="component" value="Unassembled WGS sequence"/>
</dbReference>
<feature type="region of interest" description="Disordered" evidence="1">
    <location>
        <begin position="303"/>
        <end position="380"/>
    </location>
</feature>
<dbReference type="PaxDb" id="2711-XP_006494417.1"/>
<evidence type="ECO:0000313" key="3">
    <source>
        <dbReference type="Proteomes" id="UP000027120"/>
    </source>
</evidence>
<keyword evidence="3" id="KW-1185">Reference proteome</keyword>
<name>A0A067DPL1_CITSI</name>
<dbReference type="InterPro" id="IPR044594">
    <property type="entry name" value="HIPP01/3/5/6"/>
</dbReference>
<dbReference type="GO" id="GO:0046872">
    <property type="term" value="F:metal ion binding"/>
    <property type="evidence" value="ECO:0007669"/>
    <property type="project" value="InterPro"/>
</dbReference>
<feature type="compositionally biased region" description="Polar residues" evidence="1">
    <location>
        <begin position="317"/>
        <end position="329"/>
    </location>
</feature>
<gene>
    <name evidence="2" type="ORF">CISIN_1g014728mg</name>
</gene>
<dbReference type="EMBL" id="KK785761">
    <property type="protein sequence ID" value="KDO40962.1"/>
    <property type="molecule type" value="Genomic_DNA"/>
</dbReference>
<dbReference type="SMR" id="A0A067DPL1"/>
<dbReference type="PANTHER" id="PTHR46413">
    <property type="entry name" value="HEAVY METAL-ASSOCIATED ISOPRENYLATED PLANT PROTEIN 6"/>
    <property type="match status" value="1"/>
</dbReference>
<sequence length="419" mass="47260">MVLLCKGVYSEILDSVLNRVVAEEALELDSPSDSVTNSNSAQVINKAISNKVADQLVTFILIVHGYSYVNGVELFVKQIEGVKRVKGDSNSIKLEVTGMVDPWKIQELVEKETKKKVELIFPLTQMAAKRVDNQISEEKLKRKKKIHRNDIGSKQTEEGTYVMKIKLCCDSCNQKLRKIMKIKGLETVNMDVQEDLVKVKGTVDITEVRSYIKDELKKDVVIIFPAEVVIPTKKDDGAAYKKEKDAGTTRKKDRDDKATNKKDDGNNATIDKKYRGAITVYEKFEGPSMVYKKNEGIDAVDEKTKGNATVDRKDKGTTPTDAKSTGSATSDDKYKDGGREKGKDYVFNDEKDKAGGRDTKQHRRDKDGSVMRNENPKTYLNYDGRKVNNEYDYYSPLKYSNGIDQMFSDENPNSYCSIL</sequence>
<feature type="compositionally biased region" description="Basic and acidic residues" evidence="1">
    <location>
        <begin position="330"/>
        <end position="369"/>
    </location>
</feature>
<dbReference type="SUPFAM" id="SSF55008">
    <property type="entry name" value="HMA, heavy metal-associated domain"/>
    <property type="match status" value="1"/>
</dbReference>
<dbReference type="STRING" id="2711.A0A067DPL1"/>
<feature type="compositionally biased region" description="Basic and acidic residues" evidence="1">
    <location>
        <begin position="303"/>
        <end position="316"/>
    </location>
</feature>
<dbReference type="Gene3D" id="3.30.70.100">
    <property type="match status" value="1"/>
</dbReference>
<evidence type="ECO:0000313" key="2">
    <source>
        <dbReference type="EMBL" id="KDO40962.1"/>
    </source>
</evidence>
<feature type="region of interest" description="Disordered" evidence="1">
    <location>
        <begin position="237"/>
        <end position="269"/>
    </location>
</feature>
<dbReference type="eggNOG" id="KOG1603">
    <property type="taxonomic scope" value="Eukaryota"/>
</dbReference>
<accession>A0A067DPL1</accession>
<dbReference type="InterPro" id="IPR036163">
    <property type="entry name" value="HMA_dom_sf"/>
</dbReference>
<evidence type="ECO:0008006" key="4">
    <source>
        <dbReference type="Google" id="ProtNLM"/>
    </source>
</evidence>